<evidence type="ECO:0000256" key="4">
    <source>
        <dbReference type="ARBA" id="ARBA00046271"/>
    </source>
</evidence>
<keyword evidence="6" id="KW-1185">Reference proteome</keyword>
<dbReference type="PANTHER" id="PTHR12652:SF22">
    <property type="entry name" value="PEROXISOMAL MEMBRANE PROTEIN 11A"/>
    <property type="match status" value="1"/>
</dbReference>
<keyword evidence="1" id="KW-0962">Peroxisome biogenesis</keyword>
<proteinExistence type="predicted"/>
<dbReference type="GO" id="GO:0005778">
    <property type="term" value="C:peroxisomal membrane"/>
    <property type="evidence" value="ECO:0007669"/>
    <property type="project" value="UniProtKB-SubCell"/>
</dbReference>
<protein>
    <submittedName>
        <fullName evidence="5">Uncharacterized protein</fullName>
    </submittedName>
</protein>
<evidence type="ECO:0000313" key="5">
    <source>
        <dbReference type="Ensembl" id="ENSVKKP00000027283.1"/>
    </source>
</evidence>
<evidence type="ECO:0000256" key="2">
    <source>
        <dbReference type="ARBA" id="ARBA00023136"/>
    </source>
</evidence>
<dbReference type="Proteomes" id="UP000694545">
    <property type="component" value="Unplaced"/>
</dbReference>
<name>A0A8D2LWB5_VARKO</name>
<accession>A0A8D2LWB5</accession>
<dbReference type="Ensembl" id="ENSVKKT00000027947.1">
    <property type="protein sequence ID" value="ENSVKKP00000027283.1"/>
    <property type="gene ID" value="ENSVKKG00000017758.1"/>
</dbReference>
<evidence type="ECO:0000313" key="6">
    <source>
        <dbReference type="Proteomes" id="UP000694545"/>
    </source>
</evidence>
<evidence type="ECO:0000256" key="3">
    <source>
        <dbReference type="ARBA" id="ARBA00023140"/>
    </source>
</evidence>
<dbReference type="OMA" id="CEMDICT"/>
<keyword evidence="3" id="KW-0576">Peroxisome</keyword>
<dbReference type="PANTHER" id="PTHR12652">
    <property type="entry name" value="PEROXISOMAL BIOGENESIS FACTOR 11"/>
    <property type="match status" value="1"/>
</dbReference>
<organism evidence="5 6">
    <name type="scientific">Varanus komodoensis</name>
    <name type="common">Komodo dragon</name>
    <dbReference type="NCBI Taxonomy" id="61221"/>
    <lineage>
        <taxon>Eukaryota</taxon>
        <taxon>Metazoa</taxon>
        <taxon>Chordata</taxon>
        <taxon>Craniata</taxon>
        <taxon>Vertebrata</taxon>
        <taxon>Euteleostomi</taxon>
        <taxon>Lepidosauria</taxon>
        <taxon>Squamata</taxon>
        <taxon>Bifurcata</taxon>
        <taxon>Unidentata</taxon>
        <taxon>Episquamata</taxon>
        <taxon>Toxicofera</taxon>
        <taxon>Anguimorpha</taxon>
        <taxon>Paleoanguimorpha</taxon>
        <taxon>Varanoidea</taxon>
        <taxon>Varanidae</taxon>
        <taxon>Varanus</taxon>
    </lineage>
</organism>
<dbReference type="AlphaFoldDB" id="A0A8D2LWB5"/>
<comment type="subcellular location">
    <subcellularLocation>
        <location evidence="4">Peroxisome membrane</location>
    </subcellularLocation>
</comment>
<evidence type="ECO:0000256" key="1">
    <source>
        <dbReference type="ARBA" id="ARBA00022593"/>
    </source>
</evidence>
<dbReference type="Pfam" id="PF05648">
    <property type="entry name" value="PEX11"/>
    <property type="match status" value="1"/>
</dbReference>
<keyword evidence="2" id="KW-0472">Membrane</keyword>
<reference evidence="5" key="2">
    <citation type="submission" date="2025-09" db="UniProtKB">
        <authorList>
            <consortium name="Ensembl"/>
        </authorList>
    </citation>
    <scope>IDENTIFICATION</scope>
</reference>
<dbReference type="GO" id="GO:0016559">
    <property type="term" value="P:peroxisome fission"/>
    <property type="evidence" value="ECO:0007669"/>
    <property type="project" value="InterPro"/>
</dbReference>
<sequence>MEAFVHFANQTQGRERLFRATQYSCMLLSYMLEHKAGQEKLVTKLKDLESSMSSGRKCKYVAF</sequence>
<reference evidence="5" key="1">
    <citation type="submission" date="2025-08" db="UniProtKB">
        <authorList>
            <consortium name="Ensembl"/>
        </authorList>
    </citation>
    <scope>IDENTIFICATION</scope>
</reference>
<dbReference type="InterPro" id="IPR008733">
    <property type="entry name" value="PEX11"/>
</dbReference>